<reference evidence="2" key="1">
    <citation type="submission" date="2021-01" db="EMBL/GenBank/DDBJ databases">
        <title>Whole genome shotgun sequence of Virgisporangium aurantiacum NBRC 16421.</title>
        <authorList>
            <person name="Komaki H."/>
            <person name="Tamura T."/>
        </authorList>
    </citation>
    <scope>NUCLEOTIDE SEQUENCE</scope>
    <source>
        <strain evidence="2">NBRC 16421</strain>
    </source>
</reference>
<dbReference type="Proteomes" id="UP000612585">
    <property type="component" value="Unassembled WGS sequence"/>
</dbReference>
<dbReference type="EMBL" id="BOPG01000032">
    <property type="protein sequence ID" value="GIJ57580.1"/>
    <property type="molecule type" value="Genomic_DNA"/>
</dbReference>
<feature type="domain" description="DUF1989" evidence="1">
    <location>
        <begin position="2"/>
        <end position="164"/>
    </location>
</feature>
<organism evidence="2 3">
    <name type="scientific">Virgisporangium aurantiacum</name>
    <dbReference type="NCBI Taxonomy" id="175570"/>
    <lineage>
        <taxon>Bacteria</taxon>
        <taxon>Bacillati</taxon>
        <taxon>Actinomycetota</taxon>
        <taxon>Actinomycetes</taxon>
        <taxon>Micromonosporales</taxon>
        <taxon>Micromonosporaceae</taxon>
        <taxon>Virgisporangium</taxon>
    </lineage>
</organism>
<dbReference type="InterPro" id="IPR018959">
    <property type="entry name" value="DUF1989"/>
</dbReference>
<dbReference type="PANTHER" id="PTHR31527:SF0">
    <property type="entry name" value="RE64534P"/>
    <property type="match status" value="1"/>
</dbReference>
<dbReference type="PANTHER" id="PTHR31527">
    <property type="entry name" value="RE64534P"/>
    <property type="match status" value="1"/>
</dbReference>
<evidence type="ECO:0000259" key="1">
    <source>
        <dbReference type="Pfam" id="PF09347"/>
    </source>
</evidence>
<sequence length="190" mass="19748">MPAGSGIAWELGAGTRLRVVDVEGGQTGDVFAVAADNPADGLSNGRTFDYGDSVHLSTGSVLYSRRSRPLLRIVADDAGHHDFLYAPCSQEMYEIGYGVTDAHPNCLDNLTSSLATFGVPAATVTIAFNVFMRVDIAPDGRLTVLPPTVRAGQAVTFVAERDVVVAVTACPAAKANGGRVRALGVEISAG</sequence>
<proteinExistence type="predicted"/>
<evidence type="ECO:0000313" key="2">
    <source>
        <dbReference type="EMBL" id="GIJ57580.1"/>
    </source>
</evidence>
<keyword evidence="3" id="KW-1185">Reference proteome</keyword>
<dbReference type="AlphaFoldDB" id="A0A8J4E0D6"/>
<accession>A0A8J4E0D6</accession>
<name>A0A8J4E0D6_9ACTN</name>
<dbReference type="Pfam" id="PF09347">
    <property type="entry name" value="DUF1989"/>
    <property type="match status" value="1"/>
</dbReference>
<protein>
    <recommendedName>
        <fullName evidence="1">DUF1989 domain-containing protein</fullName>
    </recommendedName>
</protein>
<evidence type="ECO:0000313" key="3">
    <source>
        <dbReference type="Proteomes" id="UP000612585"/>
    </source>
</evidence>
<gene>
    <name evidence="2" type="ORF">Vau01_050960</name>
</gene>
<comment type="caution">
    <text evidence="2">The sequence shown here is derived from an EMBL/GenBank/DDBJ whole genome shotgun (WGS) entry which is preliminary data.</text>
</comment>